<reference evidence="3" key="1">
    <citation type="journal article" date="2019" name="Int. J. Syst. Evol. Microbiol.">
        <title>The Global Catalogue of Microorganisms (GCM) 10K type strain sequencing project: providing services to taxonomists for standard genome sequencing and annotation.</title>
        <authorList>
            <consortium name="The Broad Institute Genomics Platform"/>
            <consortium name="The Broad Institute Genome Sequencing Center for Infectious Disease"/>
            <person name="Wu L."/>
            <person name="Ma J."/>
        </authorList>
    </citation>
    <scope>NUCLEOTIDE SEQUENCE [LARGE SCALE GENOMIC DNA]</scope>
    <source>
        <strain evidence="3">JCM 16898</strain>
    </source>
</reference>
<keyword evidence="3" id="KW-1185">Reference proteome</keyword>
<evidence type="ECO:0000313" key="2">
    <source>
        <dbReference type="EMBL" id="GAA3572561.1"/>
    </source>
</evidence>
<dbReference type="SUPFAM" id="SSF51182">
    <property type="entry name" value="RmlC-like cupins"/>
    <property type="match status" value="1"/>
</dbReference>
<dbReference type="PANTHER" id="PTHR21047">
    <property type="entry name" value="DTDP-6-DEOXY-D-GLUCOSE-3,5 EPIMERASE"/>
    <property type="match status" value="1"/>
</dbReference>
<comment type="similarity">
    <text evidence="1">Belongs to the dTDP-4-dehydrorhamnose 3,5-epimerase family.</text>
</comment>
<dbReference type="Pfam" id="PF00908">
    <property type="entry name" value="dTDP_sugar_isom"/>
    <property type="match status" value="1"/>
</dbReference>
<dbReference type="Proteomes" id="UP001500689">
    <property type="component" value="Unassembled WGS sequence"/>
</dbReference>
<proteinExistence type="inferred from homology"/>
<protein>
    <submittedName>
        <fullName evidence="2">dTDP-4-dehydrorhamnose 3,5-epimerase</fullName>
    </submittedName>
</protein>
<dbReference type="InterPro" id="IPR014710">
    <property type="entry name" value="RmlC-like_jellyroll"/>
</dbReference>
<dbReference type="Gene3D" id="2.60.120.10">
    <property type="entry name" value="Jelly Rolls"/>
    <property type="match status" value="1"/>
</dbReference>
<accession>A0ABP6XU68</accession>
<name>A0ABP6XU68_9PSEU</name>
<organism evidence="2 3">
    <name type="scientific">Amycolatopsis ultiminotia</name>
    <dbReference type="NCBI Taxonomy" id="543629"/>
    <lineage>
        <taxon>Bacteria</taxon>
        <taxon>Bacillati</taxon>
        <taxon>Actinomycetota</taxon>
        <taxon>Actinomycetes</taxon>
        <taxon>Pseudonocardiales</taxon>
        <taxon>Pseudonocardiaceae</taxon>
        <taxon>Amycolatopsis</taxon>
    </lineage>
</organism>
<comment type="caution">
    <text evidence="2">The sequence shown here is derived from an EMBL/GenBank/DDBJ whole genome shotgun (WGS) entry which is preliminary data.</text>
</comment>
<dbReference type="InterPro" id="IPR011051">
    <property type="entry name" value="RmlC_Cupin_sf"/>
</dbReference>
<evidence type="ECO:0000256" key="1">
    <source>
        <dbReference type="ARBA" id="ARBA00010154"/>
    </source>
</evidence>
<evidence type="ECO:0000313" key="3">
    <source>
        <dbReference type="Proteomes" id="UP001500689"/>
    </source>
</evidence>
<dbReference type="RefSeq" id="WP_344866915.1">
    <property type="nucleotide sequence ID" value="NZ_BAAAZN010000017.1"/>
</dbReference>
<dbReference type="EMBL" id="BAAAZN010000017">
    <property type="protein sequence ID" value="GAA3572561.1"/>
    <property type="molecule type" value="Genomic_DNA"/>
</dbReference>
<sequence>MDFRPLEVADAYVFTPRVFPDDRGLFVAPFQEEALVRATGHPLRVGQTNHSVSRRGVIRGVHFADTPPGQSKYLYCPAGSLLDVVVDLRVGSPTFGRWDSVLIDAREFNAVYVAEGLGHAFVALEDNTVMTYLCSEPYNPSGEHGVDPLDPELGLPWPNELTPVVSEKDRTAPSLAQARDQGLLPLYEDCAGYYEKLRSARH</sequence>
<dbReference type="InterPro" id="IPR000888">
    <property type="entry name" value="RmlC-like"/>
</dbReference>
<dbReference type="CDD" id="cd00438">
    <property type="entry name" value="cupin_RmlC"/>
    <property type="match status" value="1"/>
</dbReference>
<gene>
    <name evidence="2" type="ORF">GCM10022222_65960</name>
</gene>
<dbReference type="PANTHER" id="PTHR21047:SF2">
    <property type="entry name" value="THYMIDINE DIPHOSPHO-4-KETO-RHAMNOSE 3,5-EPIMERASE"/>
    <property type="match status" value="1"/>
</dbReference>